<name>A0A3N2ASS4_9MICO</name>
<feature type="compositionally biased region" description="Basic and acidic residues" evidence="1">
    <location>
        <begin position="146"/>
        <end position="168"/>
    </location>
</feature>
<comment type="caution">
    <text evidence="3">The sequence shown here is derived from an EMBL/GenBank/DDBJ whole genome shotgun (WGS) entry which is preliminary data.</text>
</comment>
<keyword evidence="2" id="KW-1133">Transmembrane helix</keyword>
<dbReference type="Proteomes" id="UP000275456">
    <property type="component" value="Unassembled WGS sequence"/>
</dbReference>
<feature type="transmembrane region" description="Helical" evidence="2">
    <location>
        <begin position="385"/>
        <end position="410"/>
    </location>
</feature>
<dbReference type="AlphaFoldDB" id="A0A3N2ASS4"/>
<evidence type="ECO:0000313" key="4">
    <source>
        <dbReference type="Proteomes" id="UP000275456"/>
    </source>
</evidence>
<feature type="compositionally biased region" description="Low complexity" evidence="1">
    <location>
        <begin position="40"/>
        <end position="51"/>
    </location>
</feature>
<protein>
    <submittedName>
        <fullName evidence="3">Uncharacterized protein</fullName>
    </submittedName>
</protein>
<reference evidence="3 4" key="1">
    <citation type="submission" date="2018-11" db="EMBL/GenBank/DDBJ databases">
        <title>Sequencing the genomes of 1000 actinobacteria strains.</title>
        <authorList>
            <person name="Klenk H.-P."/>
        </authorList>
    </citation>
    <scope>NUCLEOTIDE SEQUENCE [LARGE SCALE GENOMIC DNA]</scope>
    <source>
        <strain evidence="3 4">DSM 9580</strain>
    </source>
</reference>
<organism evidence="3 4">
    <name type="scientific">Agrococcus jenensis</name>
    <dbReference type="NCBI Taxonomy" id="46353"/>
    <lineage>
        <taxon>Bacteria</taxon>
        <taxon>Bacillati</taxon>
        <taxon>Actinomycetota</taxon>
        <taxon>Actinomycetes</taxon>
        <taxon>Micrococcales</taxon>
        <taxon>Microbacteriaceae</taxon>
        <taxon>Agrococcus</taxon>
    </lineage>
</organism>
<proteinExistence type="predicted"/>
<feature type="transmembrane region" description="Helical" evidence="2">
    <location>
        <begin position="500"/>
        <end position="524"/>
    </location>
</feature>
<feature type="compositionally biased region" description="Basic and acidic residues" evidence="1">
    <location>
        <begin position="9"/>
        <end position="24"/>
    </location>
</feature>
<gene>
    <name evidence="3" type="ORF">EDD26_1353</name>
</gene>
<evidence type="ECO:0000313" key="3">
    <source>
        <dbReference type="EMBL" id="ROR65978.1"/>
    </source>
</evidence>
<dbReference type="EMBL" id="RKHJ01000001">
    <property type="protein sequence ID" value="ROR65978.1"/>
    <property type="molecule type" value="Genomic_DNA"/>
</dbReference>
<evidence type="ECO:0000256" key="2">
    <source>
        <dbReference type="SAM" id="Phobius"/>
    </source>
</evidence>
<keyword evidence="4" id="KW-1185">Reference proteome</keyword>
<dbReference type="OrthoDB" id="5109074at2"/>
<accession>A0A3N2ASS4</accession>
<feature type="compositionally biased region" description="Basic and acidic residues" evidence="1">
    <location>
        <begin position="296"/>
        <end position="305"/>
    </location>
</feature>
<keyword evidence="2" id="KW-0812">Transmembrane</keyword>
<feature type="transmembrane region" description="Helical" evidence="2">
    <location>
        <begin position="450"/>
        <end position="472"/>
    </location>
</feature>
<feature type="compositionally biased region" description="Basic and acidic residues" evidence="1">
    <location>
        <begin position="74"/>
        <end position="103"/>
    </location>
</feature>
<evidence type="ECO:0000256" key="1">
    <source>
        <dbReference type="SAM" id="MobiDB-lite"/>
    </source>
</evidence>
<sequence length="551" mass="58141">MSDEQPTSWRDRFFGSGRAPERATEPTGQDAQSGHRADPSGHGADSAGHAADPGHDDAPAEDTSTQPLRSADGGPHDAEIASTSVDEHDDHQPLVEHQGDARSADSSIEPTVIAPSTLRGPSHSAAHPDDTARVEPQSDAATSSLERPEIAQVHHADEPSADVTHAEDAPTEAIATDPVATEPPALVEPRRPSFGLRRQSGHDGDAGLGATEHGAIDHEAADHDATDHDATGRDTTDHDATDHDATDPAAVASLAGLAAAGGAAAGGATAARPREEREFVEPEPTQAIDQQPHHGRLGDRSDDATRPIGTRGTDDADAGDTRVLEAQEPATETRPQRFGIVRDDTPPALGADDGTVAAPAAAGTPVVLVEEPVPPRRKGARAVGFAVALLATLIFAILFAAAFFAVGYLFDREFDVTETLQTVWLLPSYLLPVIVFFLAYWLLTLIVNRAGWWAHVLGGFIVALLVYVAHLAGAYMETQGGWAGYTALPGIDARALSELLLAPLSVLAFVLAREVPIWVGGIVARRGRKAREHNRQAMDDFNAENADRLSR</sequence>
<keyword evidence="2" id="KW-0472">Membrane</keyword>
<feature type="transmembrane region" description="Helical" evidence="2">
    <location>
        <begin position="422"/>
        <end position="443"/>
    </location>
</feature>
<feature type="region of interest" description="Disordered" evidence="1">
    <location>
        <begin position="265"/>
        <end position="355"/>
    </location>
</feature>
<dbReference type="RefSeq" id="WP_123697012.1">
    <property type="nucleotide sequence ID" value="NZ_RKHJ01000001.1"/>
</dbReference>
<feature type="region of interest" description="Disordered" evidence="1">
    <location>
        <begin position="1"/>
        <end position="245"/>
    </location>
</feature>
<feature type="compositionally biased region" description="Basic and acidic residues" evidence="1">
    <location>
        <begin position="214"/>
        <end position="245"/>
    </location>
</feature>